<dbReference type="InterPro" id="IPR052709">
    <property type="entry name" value="Transposase-MT_Hybrid"/>
</dbReference>
<dbReference type="EMBL" id="JAJSOF020000039">
    <property type="protein sequence ID" value="KAJ4426670.1"/>
    <property type="molecule type" value="Genomic_DNA"/>
</dbReference>
<dbReference type="Gene3D" id="3.30.420.10">
    <property type="entry name" value="Ribonuclease H-like superfamily/Ribonuclease H"/>
    <property type="match status" value="2"/>
</dbReference>
<reference evidence="1 2" key="1">
    <citation type="journal article" date="2022" name="Allergy">
        <title>Genome assembly and annotation of Periplaneta americana reveal a comprehensive cockroach allergen profile.</title>
        <authorList>
            <person name="Wang L."/>
            <person name="Xiong Q."/>
            <person name="Saelim N."/>
            <person name="Wang L."/>
            <person name="Nong W."/>
            <person name="Wan A.T."/>
            <person name="Shi M."/>
            <person name="Liu X."/>
            <person name="Cao Q."/>
            <person name="Hui J.H.L."/>
            <person name="Sookrung N."/>
            <person name="Leung T.F."/>
            <person name="Tungtrongchitr A."/>
            <person name="Tsui S.K.W."/>
        </authorList>
    </citation>
    <scope>NUCLEOTIDE SEQUENCE [LARGE SCALE GENOMIC DNA]</scope>
    <source>
        <strain evidence="1">PWHHKU_190912</strain>
    </source>
</reference>
<gene>
    <name evidence="1" type="ORF">ANN_26468</name>
</gene>
<organism evidence="1 2">
    <name type="scientific">Periplaneta americana</name>
    <name type="common">American cockroach</name>
    <name type="synonym">Blatta americana</name>
    <dbReference type="NCBI Taxonomy" id="6978"/>
    <lineage>
        <taxon>Eukaryota</taxon>
        <taxon>Metazoa</taxon>
        <taxon>Ecdysozoa</taxon>
        <taxon>Arthropoda</taxon>
        <taxon>Hexapoda</taxon>
        <taxon>Insecta</taxon>
        <taxon>Pterygota</taxon>
        <taxon>Neoptera</taxon>
        <taxon>Polyneoptera</taxon>
        <taxon>Dictyoptera</taxon>
        <taxon>Blattodea</taxon>
        <taxon>Blattoidea</taxon>
        <taxon>Blattidae</taxon>
        <taxon>Blattinae</taxon>
        <taxon>Periplaneta</taxon>
    </lineage>
</organism>
<evidence type="ECO:0000313" key="1">
    <source>
        <dbReference type="EMBL" id="KAJ4426670.1"/>
    </source>
</evidence>
<sequence>MVHTAISVDGICDDLVFAEMRSRIRHKLPNIRLTVKKTWGKPEPGVVNWDCMKHVPMQRCHIAQWHDGLKRSGKALLHRYQREGNDFLGRIIAMDETWTRSYEPILKHQSKECKHPGSSRTKKVRPTQSAVKEMFIVAYGIDGESHRCCCQGSLAPLAREILEHPPYSPDMSPCDYDLFTKVKEPLRGTRYNTRDELIRAIGRSIRNINKDRRADGVRRLPNIWKKVRVMSKITIINMMDLLVYKADDQRFPNRIDPAILELKQQCAGGHRFCGSQDVATQFRRAKNEKCQERQYAIRRVMCACLARFCRSL</sequence>
<evidence type="ECO:0000313" key="2">
    <source>
        <dbReference type="Proteomes" id="UP001148838"/>
    </source>
</evidence>
<keyword evidence="2" id="KW-1185">Reference proteome</keyword>
<protein>
    <submittedName>
        <fullName evidence="1">Uncharacterized protein</fullName>
    </submittedName>
</protein>
<dbReference type="InterPro" id="IPR036397">
    <property type="entry name" value="RNaseH_sf"/>
</dbReference>
<comment type="caution">
    <text evidence="1">The sequence shown here is derived from an EMBL/GenBank/DDBJ whole genome shotgun (WGS) entry which is preliminary data.</text>
</comment>
<dbReference type="Proteomes" id="UP001148838">
    <property type="component" value="Unassembled WGS sequence"/>
</dbReference>
<dbReference type="PANTHER" id="PTHR46060:SF3">
    <property type="entry name" value="PROTEIN GVQW3"/>
    <property type="match status" value="1"/>
</dbReference>
<proteinExistence type="predicted"/>
<name>A0ABQ8RYB3_PERAM</name>
<dbReference type="PANTHER" id="PTHR46060">
    <property type="entry name" value="MARINER MOS1 TRANSPOSASE-LIKE PROTEIN"/>
    <property type="match status" value="1"/>
</dbReference>
<accession>A0ABQ8RYB3</accession>